<dbReference type="Pfam" id="PF02446">
    <property type="entry name" value="Glyco_hydro_77"/>
    <property type="match status" value="2"/>
</dbReference>
<reference evidence="11" key="1">
    <citation type="journal article" date="2018" name="Int. J. Syst. Evol. Microbiol.">
        <title>Neptunicella marina gen. nov., sp. nov., isolated from surface seawater.</title>
        <authorList>
            <person name="Liu X."/>
            <person name="Lai Q."/>
            <person name="Du Y."/>
            <person name="Zhang X."/>
            <person name="Liu Z."/>
            <person name="Sun F."/>
            <person name="Shao Z."/>
        </authorList>
    </citation>
    <scope>NUCLEOTIDE SEQUENCE</scope>
    <source>
        <strain evidence="11">S27-2</strain>
    </source>
</reference>
<sequence>MGIDKLLYLQGVGAQFIDCFGQTIQIPHVDRLGILHSMLDQKQLPQSLSDEFIHQRNTQLDATPWTKILPQFQWCYDDDLSVSLHLPELDTEHHQLIIETENRQQFQLEFCSCDLNVTGDYRIGDRLYFRYKLELKQYLTQQQLDQISLGYHKVAIGGLGGVGGDYAHWVVAPHQVYQFNQQGISLNEQHSWGVNIQLFTLRSQSVWKIGDFGDLNHLINWIAPYGADFILLNPLHALDISDPENASPYSPLDRRRLNPLYIQIEKVPEFKILSDTALKRAHAKMTKRSKLSVNDKEDNWLDYTVIFAAKYQVFTELFKQFQKQHLRFNTPRAKRFHRFLKEQGESLLQFATREMQRAPQLKQQVEFFCYLQFVANQQLQDCQKNALRRGMAIGLIRDLAVGAVADGEEIQQNAGQFCLNASIGAPPDPIAPQGQNWQLTPLDPVKLKQHDYSHFIALIRSNMQHSGALRMDHIMSLMRLWWWPKDHNNGNGAYVYYPFDTLLALLCLESQRAKCMVIGEDLGVVPPEIVSSLYQAGIISNELFYFCRHQEAFKAPDEHKRQSMMMLSNHDVPTLAAWWSGFDIELRDSLALYPNEQEKLAALTQRKIEKEQVINYLQYFNHDNQVDNQRELSSEEIVQKLAPVVARSASVMFSLPLSDLCCDKHPVNIPGTWKEYPNWRRRIAKSIQQMKKDSALDKLLKDIAAARSDNG</sequence>
<dbReference type="GO" id="GO:0004134">
    <property type="term" value="F:4-alpha-glucanotransferase activity"/>
    <property type="evidence" value="ECO:0007669"/>
    <property type="project" value="UniProtKB-EC"/>
</dbReference>
<dbReference type="PANTHER" id="PTHR32438">
    <property type="entry name" value="4-ALPHA-GLUCANOTRANSFERASE DPE1, CHLOROPLASTIC/AMYLOPLASTIC"/>
    <property type="match status" value="1"/>
</dbReference>
<keyword evidence="6 10" id="KW-0808">Transferase</keyword>
<evidence type="ECO:0000256" key="1">
    <source>
        <dbReference type="ARBA" id="ARBA00000439"/>
    </source>
</evidence>
<comment type="similarity">
    <text evidence="2 10">Belongs to the disproportionating enzyme family.</text>
</comment>
<evidence type="ECO:0000256" key="2">
    <source>
        <dbReference type="ARBA" id="ARBA00005684"/>
    </source>
</evidence>
<dbReference type="InterPro" id="IPR003385">
    <property type="entry name" value="Glyco_hydro_77"/>
</dbReference>
<evidence type="ECO:0000256" key="5">
    <source>
        <dbReference type="ARBA" id="ARBA00022676"/>
    </source>
</evidence>
<name>A0A8J6IY93_9ALTE</name>
<evidence type="ECO:0000256" key="9">
    <source>
        <dbReference type="ARBA" id="ARBA00031501"/>
    </source>
</evidence>
<evidence type="ECO:0000256" key="7">
    <source>
        <dbReference type="ARBA" id="ARBA00023277"/>
    </source>
</evidence>
<dbReference type="EMBL" id="JACNEP010000017">
    <property type="protein sequence ID" value="MBC3767358.1"/>
    <property type="molecule type" value="Genomic_DNA"/>
</dbReference>
<evidence type="ECO:0000313" key="11">
    <source>
        <dbReference type="EMBL" id="MBC3767358.1"/>
    </source>
</evidence>
<evidence type="ECO:0000256" key="10">
    <source>
        <dbReference type="RuleBase" id="RU361207"/>
    </source>
</evidence>
<dbReference type="RefSeq" id="WP_186507882.1">
    <property type="nucleotide sequence ID" value="NZ_JACNEP010000017.1"/>
</dbReference>
<keyword evidence="5 10" id="KW-0328">Glycosyltransferase</keyword>
<dbReference type="GO" id="GO:0005975">
    <property type="term" value="P:carbohydrate metabolic process"/>
    <property type="evidence" value="ECO:0007669"/>
    <property type="project" value="InterPro"/>
</dbReference>
<evidence type="ECO:0000256" key="6">
    <source>
        <dbReference type="ARBA" id="ARBA00022679"/>
    </source>
</evidence>
<organism evidence="11 12">
    <name type="scientific">Neptunicella marina</name>
    <dbReference type="NCBI Taxonomy" id="2125989"/>
    <lineage>
        <taxon>Bacteria</taxon>
        <taxon>Pseudomonadati</taxon>
        <taxon>Pseudomonadota</taxon>
        <taxon>Gammaproteobacteria</taxon>
        <taxon>Alteromonadales</taxon>
        <taxon>Alteromonadaceae</taxon>
        <taxon>Neptunicella</taxon>
    </lineage>
</organism>
<keyword evidence="7 10" id="KW-0119">Carbohydrate metabolism</keyword>
<evidence type="ECO:0000256" key="4">
    <source>
        <dbReference type="ARBA" id="ARBA00020295"/>
    </source>
</evidence>
<comment type="catalytic activity">
    <reaction evidence="1 10">
        <text>Transfers a segment of a (1-&gt;4)-alpha-D-glucan to a new position in an acceptor, which may be glucose or a (1-&gt;4)-alpha-D-glucan.</text>
        <dbReference type="EC" id="2.4.1.25"/>
    </reaction>
</comment>
<dbReference type="PANTHER" id="PTHR32438:SF5">
    <property type="entry name" value="4-ALPHA-GLUCANOTRANSFERASE DPE1, CHLOROPLASTIC_AMYLOPLASTIC"/>
    <property type="match status" value="1"/>
</dbReference>
<dbReference type="Proteomes" id="UP000601768">
    <property type="component" value="Unassembled WGS sequence"/>
</dbReference>
<evidence type="ECO:0000256" key="8">
    <source>
        <dbReference type="ARBA" id="ARBA00031423"/>
    </source>
</evidence>
<gene>
    <name evidence="11" type="primary">malQ</name>
    <name evidence="11" type="ORF">H8B19_15885</name>
</gene>
<dbReference type="InterPro" id="IPR017853">
    <property type="entry name" value="GH"/>
</dbReference>
<keyword evidence="12" id="KW-1185">Reference proteome</keyword>
<dbReference type="AlphaFoldDB" id="A0A8J6IY93"/>
<proteinExistence type="inferred from homology"/>
<accession>A0A8J6IY93</accession>
<dbReference type="NCBIfam" id="TIGR00217">
    <property type="entry name" value="malQ"/>
    <property type="match status" value="1"/>
</dbReference>
<evidence type="ECO:0000313" key="12">
    <source>
        <dbReference type="Proteomes" id="UP000601768"/>
    </source>
</evidence>
<reference evidence="11" key="2">
    <citation type="submission" date="2020-08" db="EMBL/GenBank/DDBJ databases">
        <authorList>
            <person name="Lai Q."/>
        </authorList>
    </citation>
    <scope>NUCLEOTIDE SEQUENCE</scope>
    <source>
        <strain evidence="11">S27-2</strain>
    </source>
</reference>
<comment type="caution">
    <text evidence="11">The sequence shown here is derived from an EMBL/GenBank/DDBJ whole genome shotgun (WGS) entry which is preliminary data.</text>
</comment>
<evidence type="ECO:0000256" key="3">
    <source>
        <dbReference type="ARBA" id="ARBA00012560"/>
    </source>
</evidence>
<dbReference type="EC" id="2.4.1.25" evidence="3 10"/>
<protein>
    <recommendedName>
        <fullName evidence="4 10">4-alpha-glucanotransferase</fullName>
        <ecNumber evidence="3 10">2.4.1.25</ecNumber>
    </recommendedName>
    <alternativeName>
        <fullName evidence="8 10">Amylomaltase</fullName>
    </alternativeName>
    <alternativeName>
        <fullName evidence="9 10">Disproportionating enzyme</fullName>
    </alternativeName>
</protein>
<dbReference type="Gene3D" id="3.20.20.80">
    <property type="entry name" value="Glycosidases"/>
    <property type="match status" value="1"/>
</dbReference>
<dbReference type="SUPFAM" id="SSF51445">
    <property type="entry name" value="(Trans)glycosidases"/>
    <property type="match status" value="1"/>
</dbReference>